<organism evidence="1 2">
    <name type="scientific">Callosobruchus maculatus</name>
    <name type="common">Southern cowpea weevil</name>
    <name type="synonym">Pulse bruchid</name>
    <dbReference type="NCBI Taxonomy" id="64391"/>
    <lineage>
        <taxon>Eukaryota</taxon>
        <taxon>Metazoa</taxon>
        <taxon>Ecdysozoa</taxon>
        <taxon>Arthropoda</taxon>
        <taxon>Hexapoda</taxon>
        <taxon>Insecta</taxon>
        <taxon>Pterygota</taxon>
        <taxon>Neoptera</taxon>
        <taxon>Endopterygota</taxon>
        <taxon>Coleoptera</taxon>
        <taxon>Polyphaga</taxon>
        <taxon>Cucujiformia</taxon>
        <taxon>Chrysomeloidea</taxon>
        <taxon>Chrysomelidae</taxon>
        <taxon>Bruchinae</taxon>
        <taxon>Bruchini</taxon>
        <taxon>Callosobruchus</taxon>
    </lineage>
</organism>
<dbReference type="AlphaFoldDB" id="A0A653CPT4"/>
<evidence type="ECO:0000313" key="1">
    <source>
        <dbReference type="EMBL" id="VEN49679.1"/>
    </source>
</evidence>
<protein>
    <submittedName>
        <fullName evidence="1">Uncharacterized protein</fullName>
    </submittedName>
</protein>
<dbReference type="Proteomes" id="UP000410492">
    <property type="component" value="Unassembled WGS sequence"/>
</dbReference>
<sequence length="43" mass="4910">MDAHERSVYKFFVNFFVFPLQKDGVLLGEKTSPTTKGNGRIFS</sequence>
<evidence type="ECO:0000313" key="2">
    <source>
        <dbReference type="Proteomes" id="UP000410492"/>
    </source>
</evidence>
<name>A0A653CPT4_CALMS</name>
<proteinExistence type="predicted"/>
<accession>A0A653CPT4</accession>
<gene>
    <name evidence="1" type="ORF">CALMAC_LOCUS10718</name>
</gene>
<dbReference type="EMBL" id="CAACVG010008413">
    <property type="protein sequence ID" value="VEN49679.1"/>
    <property type="molecule type" value="Genomic_DNA"/>
</dbReference>
<dbReference type="OrthoDB" id="6742320at2759"/>
<reference evidence="1 2" key="1">
    <citation type="submission" date="2019-01" db="EMBL/GenBank/DDBJ databases">
        <authorList>
            <person name="Sayadi A."/>
        </authorList>
    </citation>
    <scope>NUCLEOTIDE SEQUENCE [LARGE SCALE GENOMIC DNA]</scope>
</reference>
<keyword evidence="2" id="KW-1185">Reference proteome</keyword>